<protein>
    <recommendedName>
        <fullName evidence="3">Carboxypeptidase regulatory-like domain-containing protein</fullName>
    </recommendedName>
</protein>
<sequence>MRALLVQKIGLLFGILLSGCYIYGQDTAALRMEVQKEPGTQIPNLTTMVIALQNTGAVYFTGLIQVETPEGFRSISGYMIGVEIPAGEKRFIPVKIQQQSMAKAGAATIRFQLLTNQRKVLLTRTIGESVAENNNMHLSVESPFVAVNNPNDSVSVKVLVTNMGNRSQPVTLVFKVPELTGQHNFFEQTGVINIQQDSVFVFRLLPAKVLLSRPQFTIEISGMRGAAKELFGHAAVTVQNVSATQRYYHVPGNMNDPFYQQNSITASYRTLGDGTGIYQLMGGLDVDLPAGYLAMKANAYKLNRQGLPVLNNTSVAYHLDHNEITIGNIAQSLETSLFGRGVQVSLSDKAGRNQFQAGFIDQNYNLIEGNAFLKNGYGFYAKGVLGASNPSKNLTGTYTFKEDPFEDTRSHIAGAALQQAFGSSWNVNLKLYGAQSEYLALQKEQASFAAETQYNGRIKALLLNGNYFYSSAYFPGNRRGVLQVQQSIQTRLKGERLLYANFMMANFAPKSYSYPIHLITNNERTDLGIQFPGNKRISWSIGAQQQYEKGNSYSSLTGSGANGNQQMQAYRLTESMNWSGSDSRHSVGINAENGLVQYPAQKKMQPQFKCTANYSFSGLQAMASYQYGSYFLAEYAAAMQGGAQPVNKRMLFSLSYGRALFHEKLSLNAGGSYAEDLLIGKTPSCFLNGKYAAGQRTVFYLNSSWYRYNGRVTYPLITGRGTLNLEAGITVNLARKAVSAGRKAQVQTQVYYDNNNNNIYDAGDTVARDYMIVMNNTSFRTDTEGKLYYRRVPFGEYKIQPATEKGWFTAGGVYQVNEFRTKLQIPLHKSGTVSGRITYNYDPKIVLDVDPRLGGISFTVTRNGELIQQRATDDNGEFMFFLPEGTYRISLNESSLPANTYCEKNSADIHITAGKLTVIPEFSIGVRVKKATIKRFRQ</sequence>
<keyword evidence="2" id="KW-1185">Reference proteome</keyword>
<proteinExistence type="predicted"/>
<dbReference type="EMBL" id="JAJNEC010000008">
    <property type="protein sequence ID" value="MCD2426019.1"/>
    <property type="molecule type" value="Genomic_DNA"/>
</dbReference>
<evidence type="ECO:0000313" key="1">
    <source>
        <dbReference type="EMBL" id="MCD2426019.1"/>
    </source>
</evidence>
<reference evidence="1 2" key="1">
    <citation type="submission" date="2021-11" db="EMBL/GenBank/DDBJ databases">
        <title>Genomic of Niabella pedocola.</title>
        <authorList>
            <person name="Wu T."/>
        </authorList>
    </citation>
    <scope>NUCLEOTIDE SEQUENCE [LARGE SCALE GENOMIC DNA]</scope>
    <source>
        <strain evidence="1 2">JCM 31011</strain>
    </source>
</reference>
<comment type="caution">
    <text evidence="1">The sequence shown here is derived from an EMBL/GenBank/DDBJ whole genome shotgun (WGS) entry which is preliminary data.</text>
</comment>
<evidence type="ECO:0000313" key="2">
    <source>
        <dbReference type="Proteomes" id="UP001199816"/>
    </source>
</evidence>
<dbReference type="Proteomes" id="UP001199816">
    <property type="component" value="Unassembled WGS sequence"/>
</dbReference>
<evidence type="ECO:0008006" key="3">
    <source>
        <dbReference type="Google" id="ProtNLM"/>
    </source>
</evidence>
<gene>
    <name evidence="1" type="ORF">LQ567_24760</name>
</gene>
<dbReference type="RefSeq" id="WP_231008609.1">
    <property type="nucleotide sequence ID" value="NZ_JAJNEC010000008.1"/>
</dbReference>
<dbReference type="PROSITE" id="PS51257">
    <property type="entry name" value="PROKAR_LIPOPROTEIN"/>
    <property type="match status" value="1"/>
</dbReference>
<name>A0ABS8PYX6_9BACT</name>
<dbReference type="SUPFAM" id="SSF49478">
    <property type="entry name" value="Cna protein B-type domain"/>
    <property type="match status" value="1"/>
</dbReference>
<organism evidence="1 2">
    <name type="scientific">Niabella pedocola</name>
    <dbReference type="NCBI Taxonomy" id="1752077"/>
    <lineage>
        <taxon>Bacteria</taxon>
        <taxon>Pseudomonadati</taxon>
        <taxon>Bacteroidota</taxon>
        <taxon>Chitinophagia</taxon>
        <taxon>Chitinophagales</taxon>
        <taxon>Chitinophagaceae</taxon>
        <taxon>Niabella</taxon>
    </lineage>
</organism>
<accession>A0ABS8PYX6</accession>